<dbReference type="OrthoDB" id="1798833at2"/>
<protein>
    <recommendedName>
        <fullName evidence="3">Helix-turn-helix domain-containing protein</fullName>
    </recommendedName>
</protein>
<gene>
    <name evidence="1" type="ORF">N781_02850</name>
</gene>
<proteinExistence type="predicted"/>
<dbReference type="eggNOG" id="ENOG5033Y12">
    <property type="taxonomic scope" value="Bacteria"/>
</dbReference>
<dbReference type="Proteomes" id="UP000030528">
    <property type="component" value="Unassembled WGS sequence"/>
</dbReference>
<name>A0A0A5GLQ0_9BACI</name>
<dbReference type="InterPro" id="IPR009061">
    <property type="entry name" value="DNA-bd_dom_put_sf"/>
</dbReference>
<dbReference type="STRING" id="1385510.GCA_000425205_00567"/>
<evidence type="ECO:0000313" key="2">
    <source>
        <dbReference type="Proteomes" id="UP000030528"/>
    </source>
</evidence>
<dbReference type="RefSeq" id="WP_026799353.1">
    <property type="nucleotide sequence ID" value="NZ_AULI01000002.1"/>
</dbReference>
<organism evidence="1 2">
    <name type="scientific">Pontibacillus halophilus JSM 076056 = DSM 19796</name>
    <dbReference type="NCBI Taxonomy" id="1385510"/>
    <lineage>
        <taxon>Bacteria</taxon>
        <taxon>Bacillati</taxon>
        <taxon>Bacillota</taxon>
        <taxon>Bacilli</taxon>
        <taxon>Bacillales</taxon>
        <taxon>Bacillaceae</taxon>
        <taxon>Pontibacillus</taxon>
    </lineage>
</organism>
<evidence type="ECO:0000313" key="1">
    <source>
        <dbReference type="EMBL" id="KGX92070.1"/>
    </source>
</evidence>
<dbReference type="AlphaFoldDB" id="A0A0A5GLQ0"/>
<evidence type="ECO:0008006" key="3">
    <source>
        <dbReference type="Google" id="ProtNLM"/>
    </source>
</evidence>
<sequence>MYLSIDQVAHRLHKSNRQVRYLMEKGWLTPVNQQHPKRDGGFRFREEDVKELEESLTLKGLTVKETAQHLKLTPEYVLTLIGKGEIASFTQTIGNQKRRLVKLEEIERYRSEKNNDAVANRMGEHGRKMQLISREAHIFEEAVINGVMARIVDLAPLRAMTETGEIVEPEEYKSNLMENNKPYLREKGYVNFSFPMPRHPNHPTYHALFKMIRQLGAKNIQIFEQQWGDYFVKCRQGLLELLEDEYRLLQRSIISGQLIPVTGGYQLTSDEVEVKVNITRNMLTQYDQLAHKKGKERNDILFDALSHYLGGHA</sequence>
<dbReference type="SUPFAM" id="SSF46955">
    <property type="entry name" value="Putative DNA-binding domain"/>
    <property type="match status" value="1"/>
</dbReference>
<dbReference type="EMBL" id="AVPE01000008">
    <property type="protein sequence ID" value="KGX92070.1"/>
    <property type="molecule type" value="Genomic_DNA"/>
</dbReference>
<reference evidence="1 2" key="1">
    <citation type="submission" date="2013-08" db="EMBL/GenBank/DDBJ databases">
        <authorList>
            <person name="Huang J."/>
            <person name="Wang G."/>
        </authorList>
    </citation>
    <scope>NUCLEOTIDE SEQUENCE [LARGE SCALE GENOMIC DNA]</scope>
    <source>
        <strain evidence="1 2">JSM 076056</strain>
    </source>
</reference>
<keyword evidence="2" id="KW-1185">Reference proteome</keyword>
<dbReference type="Gene3D" id="1.10.1660.10">
    <property type="match status" value="1"/>
</dbReference>
<accession>A0A0A5GLQ0</accession>
<comment type="caution">
    <text evidence="1">The sequence shown here is derived from an EMBL/GenBank/DDBJ whole genome shotgun (WGS) entry which is preliminary data.</text>
</comment>